<reference evidence="5 6" key="1">
    <citation type="journal article" date="2014" name="PLoS ONE">
        <title>Global Analysis of Gene Expression Profiles in Physic Nut (Jatropha curcas L.) Seedlings Exposed to Salt Stress.</title>
        <authorList>
            <person name="Zhang L."/>
            <person name="Zhang C."/>
            <person name="Wu P."/>
            <person name="Chen Y."/>
            <person name="Li M."/>
            <person name="Jiang H."/>
            <person name="Wu G."/>
        </authorList>
    </citation>
    <scope>NUCLEOTIDE SEQUENCE [LARGE SCALE GENOMIC DNA]</scope>
    <source>
        <strain evidence="6">cv. GZQX0401</strain>
        <tissue evidence="5">Young leaves</tissue>
    </source>
</reference>
<keyword evidence="1" id="KW-0732">Signal</keyword>
<dbReference type="InterPro" id="IPR052421">
    <property type="entry name" value="PCW_Enzyme_Inhibitor"/>
</dbReference>
<keyword evidence="6" id="KW-1185">Reference proteome</keyword>
<organism evidence="5 6">
    <name type="scientific">Jatropha curcas</name>
    <name type="common">Barbados nut</name>
    <dbReference type="NCBI Taxonomy" id="180498"/>
    <lineage>
        <taxon>Eukaryota</taxon>
        <taxon>Viridiplantae</taxon>
        <taxon>Streptophyta</taxon>
        <taxon>Embryophyta</taxon>
        <taxon>Tracheophyta</taxon>
        <taxon>Spermatophyta</taxon>
        <taxon>Magnoliopsida</taxon>
        <taxon>eudicotyledons</taxon>
        <taxon>Gunneridae</taxon>
        <taxon>Pentapetalae</taxon>
        <taxon>rosids</taxon>
        <taxon>fabids</taxon>
        <taxon>Malpighiales</taxon>
        <taxon>Euphorbiaceae</taxon>
        <taxon>Crotonoideae</taxon>
        <taxon>Jatropheae</taxon>
        <taxon>Jatropha</taxon>
    </lineage>
</organism>
<sequence>MISKSKQASEFVIQSCEKTLYKDLCISALGSAPATTKDLQSLTNYGLDLVSSEGAELLQRCNELLKTASDQKVKQKLTDCSQTYQTEIDELKESRVAADTESYNDVHTRVAAAMNAAEWCEEGFKETPATQSPLTAENTRFSQLCSVLLTFCKLLVLPPKE</sequence>
<accession>A0A067JHN2</accession>
<evidence type="ECO:0000313" key="6">
    <source>
        <dbReference type="Proteomes" id="UP000027138"/>
    </source>
</evidence>
<name>A0A067JHN2_JATCU</name>
<dbReference type="InterPro" id="IPR035513">
    <property type="entry name" value="Invertase/methylesterase_inhib"/>
</dbReference>
<dbReference type="InterPro" id="IPR006501">
    <property type="entry name" value="Pectinesterase_inhib_dom"/>
</dbReference>
<evidence type="ECO:0000256" key="1">
    <source>
        <dbReference type="ARBA" id="ARBA00022729"/>
    </source>
</evidence>
<dbReference type="Pfam" id="PF04043">
    <property type="entry name" value="PMEI"/>
    <property type="match status" value="1"/>
</dbReference>
<dbReference type="NCBIfam" id="TIGR01614">
    <property type="entry name" value="PME_inhib"/>
    <property type="match status" value="1"/>
</dbReference>
<evidence type="ECO:0000259" key="4">
    <source>
        <dbReference type="SMART" id="SM00856"/>
    </source>
</evidence>
<dbReference type="AlphaFoldDB" id="A0A067JHN2"/>
<proteinExistence type="inferred from homology"/>
<dbReference type="EMBL" id="KK915213">
    <property type="protein sequence ID" value="KDP23456.1"/>
    <property type="molecule type" value="Genomic_DNA"/>
</dbReference>
<dbReference type="Gene3D" id="1.20.140.40">
    <property type="entry name" value="Invertase/pectin methylesterase inhibitor family protein"/>
    <property type="match status" value="1"/>
</dbReference>
<dbReference type="PANTHER" id="PTHR36710">
    <property type="entry name" value="PECTINESTERASE INHIBITOR-LIKE"/>
    <property type="match status" value="1"/>
</dbReference>
<dbReference type="STRING" id="180498.A0A067JHN2"/>
<dbReference type="OrthoDB" id="1899334at2759"/>
<evidence type="ECO:0000256" key="3">
    <source>
        <dbReference type="ARBA" id="ARBA00038471"/>
    </source>
</evidence>
<dbReference type="SUPFAM" id="SSF101148">
    <property type="entry name" value="Plant invertase/pectin methylesterase inhibitor"/>
    <property type="match status" value="1"/>
</dbReference>
<keyword evidence="2" id="KW-1015">Disulfide bond</keyword>
<dbReference type="PANTHER" id="PTHR36710:SF18">
    <property type="entry name" value="PECTINESTERASE INHIBITOR 5-RELATED"/>
    <property type="match status" value="1"/>
</dbReference>
<comment type="similarity">
    <text evidence="3">Belongs to the PMEI family.</text>
</comment>
<dbReference type="Proteomes" id="UP000027138">
    <property type="component" value="Unassembled WGS sequence"/>
</dbReference>
<evidence type="ECO:0000313" key="5">
    <source>
        <dbReference type="EMBL" id="KDP23456.1"/>
    </source>
</evidence>
<dbReference type="SMART" id="SM00856">
    <property type="entry name" value="PMEI"/>
    <property type="match status" value="1"/>
</dbReference>
<dbReference type="GO" id="GO:0004857">
    <property type="term" value="F:enzyme inhibitor activity"/>
    <property type="evidence" value="ECO:0007669"/>
    <property type="project" value="InterPro"/>
</dbReference>
<evidence type="ECO:0000256" key="2">
    <source>
        <dbReference type="ARBA" id="ARBA00023157"/>
    </source>
</evidence>
<feature type="domain" description="Pectinesterase inhibitor" evidence="4">
    <location>
        <begin position="7"/>
        <end position="151"/>
    </location>
</feature>
<protein>
    <recommendedName>
        <fullName evidence="4">Pectinesterase inhibitor domain-containing protein</fullName>
    </recommendedName>
</protein>
<gene>
    <name evidence="5" type="ORF">JCGZ_23289</name>
</gene>